<reference evidence="1" key="1">
    <citation type="submission" date="2014-11" db="EMBL/GenBank/DDBJ databases">
        <authorList>
            <person name="Amaro Gonzalez C."/>
        </authorList>
    </citation>
    <scope>NUCLEOTIDE SEQUENCE</scope>
</reference>
<evidence type="ECO:0000313" key="1">
    <source>
        <dbReference type="EMBL" id="JAI00891.1"/>
    </source>
</evidence>
<name>A0A0E9XGC6_ANGAN</name>
<accession>A0A0E9XGC6</accession>
<dbReference type="EMBL" id="GBXM01007687">
    <property type="protein sequence ID" value="JAI00891.1"/>
    <property type="molecule type" value="Transcribed_RNA"/>
</dbReference>
<proteinExistence type="predicted"/>
<dbReference type="AlphaFoldDB" id="A0A0E9XGC6"/>
<sequence>MTPVGRVASSCLSGTRVCMGTLKGRCKWRLCVFKLLIKYK</sequence>
<reference evidence="1" key="2">
    <citation type="journal article" date="2015" name="Fish Shellfish Immunol.">
        <title>Early steps in the European eel (Anguilla anguilla)-Vibrio vulnificus interaction in the gills: Role of the RtxA13 toxin.</title>
        <authorList>
            <person name="Callol A."/>
            <person name="Pajuelo D."/>
            <person name="Ebbesson L."/>
            <person name="Teles M."/>
            <person name="MacKenzie S."/>
            <person name="Amaro C."/>
        </authorList>
    </citation>
    <scope>NUCLEOTIDE SEQUENCE</scope>
</reference>
<organism evidence="1">
    <name type="scientific">Anguilla anguilla</name>
    <name type="common">European freshwater eel</name>
    <name type="synonym">Muraena anguilla</name>
    <dbReference type="NCBI Taxonomy" id="7936"/>
    <lineage>
        <taxon>Eukaryota</taxon>
        <taxon>Metazoa</taxon>
        <taxon>Chordata</taxon>
        <taxon>Craniata</taxon>
        <taxon>Vertebrata</taxon>
        <taxon>Euteleostomi</taxon>
        <taxon>Actinopterygii</taxon>
        <taxon>Neopterygii</taxon>
        <taxon>Teleostei</taxon>
        <taxon>Anguilliformes</taxon>
        <taxon>Anguillidae</taxon>
        <taxon>Anguilla</taxon>
    </lineage>
</organism>
<protein>
    <submittedName>
        <fullName evidence="1">Uncharacterized protein</fullName>
    </submittedName>
</protein>